<dbReference type="PANTHER" id="PTHR34322:SF2">
    <property type="entry name" value="TRANSPOSASE IS200-LIKE DOMAIN-CONTAINING PROTEIN"/>
    <property type="match status" value="1"/>
</dbReference>
<proteinExistence type="predicted"/>
<feature type="domain" description="Transposase IS200-like" evidence="1">
    <location>
        <begin position="8"/>
        <end position="122"/>
    </location>
</feature>
<dbReference type="SMART" id="SM01321">
    <property type="entry name" value="Y1_Tnp"/>
    <property type="match status" value="1"/>
</dbReference>
<dbReference type="STRING" id="1802603.A3F35_02755"/>
<protein>
    <recommendedName>
        <fullName evidence="1">Transposase IS200-like domain-containing protein</fullName>
    </recommendedName>
</protein>
<reference evidence="2 3" key="1">
    <citation type="journal article" date="2016" name="Nat. Commun.">
        <title>Thousands of microbial genomes shed light on interconnected biogeochemical processes in an aquifer system.</title>
        <authorList>
            <person name="Anantharaman K."/>
            <person name="Brown C.T."/>
            <person name="Hug L.A."/>
            <person name="Sharon I."/>
            <person name="Castelle C.J."/>
            <person name="Probst A.J."/>
            <person name="Thomas B.C."/>
            <person name="Singh A."/>
            <person name="Wilkins M.J."/>
            <person name="Karaoz U."/>
            <person name="Brodie E.L."/>
            <person name="Williams K.H."/>
            <person name="Hubbard S.S."/>
            <person name="Banfield J.F."/>
        </authorList>
    </citation>
    <scope>NUCLEOTIDE SEQUENCE [LARGE SCALE GENOMIC DNA]</scope>
</reference>
<dbReference type="Gene3D" id="3.30.70.1290">
    <property type="entry name" value="Transposase IS200-like"/>
    <property type="match status" value="1"/>
</dbReference>
<gene>
    <name evidence="2" type="ORF">A3F35_02755</name>
</gene>
<dbReference type="InterPro" id="IPR002686">
    <property type="entry name" value="Transposase_17"/>
</dbReference>
<dbReference type="GO" id="GO:0004803">
    <property type="term" value="F:transposase activity"/>
    <property type="evidence" value="ECO:0007669"/>
    <property type="project" value="InterPro"/>
</dbReference>
<dbReference type="SUPFAM" id="SSF143422">
    <property type="entry name" value="Transposase IS200-like"/>
    <property type="match status" value="1"/>
</dbReference>
<dbReference type="GO" id="GO:0006313">
    <property type="term" value="P:DNA transposition"/>
    <property type="evidence" value="ECO:0007669"/>
    <property type="project" value="InterPro"/>
</dbReference>
<dbReference type="AlphaFoldDB" id="A0A1G1WPA8"/>
<name>A0A1G1WPA8_9BACT</name>
<dbReference type="PANTHER" id="PTHR34322">
    <property type="entry name" value="TRANSPOSASE, Y1_TNP DOMAIN-CONTAINING"/>
    <property type="match status" value="1"/>
</dbReference>
<evidence type="ECO:0000313" key="3">
    <source>
        <dbReference type="Proteomes" id="UP000178068"/>
    </source>
</evidence>
<dbReference type="GO" id="GO:0003677">
    <property type="term" value="F:DNA binding"/>
    <property type="evidence" value="ECO:0007669"/>
    <property type="project" value="InterPro"/>
</dbReference>
<evidence type="ECO:0000259" key="1">
    <source>
        <dbReference type="SMART" id="SM01321"/>
    </source>
</evidence>
<accession>A0A1G1WPA8</accession>
<comment type="caution">
    <text evidence="2">The sequence shown here is derived from an EMBL/GenBank/DDBJ whole genome shotgun (WGS) entry which is preliminary data.</text>
</comment>
<dbReference type="Proteomes" id="UP000178068">
    <property type="component" value="Unassembled WGS sequence"/>
</dbReference>
<dbReference type="EMBL" id="MHCZ01000027">
    <property type="protein sequence ID" value="OGY29575.1"/>
    <property type="molecule type" value="Genomic_DNA"/>
</dbReference>
<dbReference type="InterPro" id="IPR036515">
    <property type="entry name" value="Transposase_17_sf"/>
</dbReference>
<dbReference type="Pfam" id="PF01797">
    <property type="entry name" value="Y1_Tnp"/>
    <property type="match status" value="1"/>
</dbReference>
<sequence>MRPPRNFVQGDYYHLICRGNNQNIFLGNKDYIRFLENLDNYSGKFSIKIFSFALMPNHVHLLVRQDSEIPISKFMQVLTTAHANYFNLKHRRTGHLFESRFKHIGVETDEYLVHLSRYIHLNPSSANIVTKPESYPWSSYRTFLKLEALNFVDRDTVLGYFSSKNPIRDYQEFVESRINYQKDISYQKLLLE</sequence>
<evidence type="ECO:0000313" key="2">
    <source>
        <dbReference type="EMBL" id="OGY29575.1"/>
    </source>
</evidence>
<organism evidence="2 3">
    <name type="scientific">Candidatus Woykebacteria bacterium RIFCSPHIGHO2_12_FULL_45_10</name>
    <dbReference type="NCBI Taxonomy" id="1802603"/>
    <lineage>
        <taxon>Bacteria</taxon>
        <taxon>Candidatus Woykeibacteriota</taxon>
    </lineage>
</organism>